<dbReference type="GO" id="GO:0009307">
    <property type="term" value="P:DNA restriction-modification system"/>
    <property type="evidence" value="ECO:0007669"/>
    <property type="project" value="InterPro"/>
</dbReference>
<keyword evidence="2" id="KW-0378">Hydrolase</keyword>
<evidence type="ECO:0000313" key="2">
    <source>
        <dbReference type="EMBL" id="QDU21922.1"/>
    </source>
</evidence>
<keyword evidence="3" id="KW-1185">Reference proteome</keyword>
<dbReference type="InterPro" id="IPR011856">
    <property type="entry name" value="tRNA_endonuc-like_dom_sf"/>
</dbReference>
<dbReference type="RefSeq" id="WP_202920248.1">
    <property type="nucleotide sequence ID" value="NZ_CP036273.1"/>
</dbReference>
<gene>
    <name evidence="2" type="ORF">ETAA1_38950</name>
</gene>
<dbReference type="SUPFAM" id="SSF52980">
    <property type="entry name" value="Restriction endonuclease-like"/>
    <property type="match status" value="1"/>
</dbReference>
<dbReference type="Pfam" id="PF04471">
    <property type="entry name" value="Mrr_cat"/>
    <property type="match status" value="1"/>
</dbReference>
<dbReference type="GO" id="GO:0015666">
    <property type="term" value="F:restriction endodeoxyribonuclease activity"/>
    <property type="evidence" value="ECO:0007669"/>
    <property type="project" value="TreeGrafter"/>
</dbReference>
<evidence type="ECO:0000313" key="3">
    <source>
        <dbReference type="Proteomes" id="UP000319576"/>
    </source>
</evidence>
<dbReference type="EMBL" id="CP036273">
    <property type="protein sequence ID" value="QDU21922.1"/>
    <property type="molecule type" value="Genomic_DNA"/>
</dbReference>
<dbReference type="Proteomes" id="UP000319576">
    <property type="component" value="Chromosome"/>
</dbReference>
<dbReference type="PIRSF" id="PIRSF031853">
    <property type="entry name" value="UPC031853"/>
    <property type="match status" value="1"/>
</dbReference>
<name>A0A517XWN7_9BACT</name>
<feature type="domain" description="Restriction endonuclease type IV Mrr" evidence="1">
    <location>
        <begin position="193"/>
        <end position="305"/>
    </location>
</feature>
<dbReference type="AlphaFoldDB" id="A0A517XWN7"/>
<dbReference type="InterPro" id="IPR011335">
    <property type="entry name" value="Restrct_endonuc-II-like"/>
</dbReference>
<dbReference type="InterPro" id="IPR007560">
    <property type="entry name" value="Restrct_endonuc_IV_Mrr"/>
</dbReference>
<dbReference type="KEGG" id="uli:ETAA1_38950"/>
<reference evidence="2 3" key="1">
    <citation type="submission" date="2019-02" db="EMBL/GenBank/DDBJ databases">
        <title>Deep-cultivation of Planctomycetes and their phenomic and genomic characterization uncovers novel biology.</title>
        <authorList>
            <person name="Wiegand S."/>
            <person name="Jogler M."/>
            <person name="Boedeker C."/>
            <person name="Pinto D."/>
            <person name="Vollmers J."/>
            <person name="Rivas-Marin E."/>
            <person name="Kohn T."/>
            <person name="Peeters S.H."/>
            <person name="Heuer A."/>
            <person name="Rast P."/>
            <person name="Oberbeckmann S."/>
            <person name="Bunk B."/>
            <person name="Jeske O."/>
            <person name="Meyerdierks A."/>
            <person name="Storesund J.E."/>
            <person name="Kallscheuer N."/>
            <person name="Luecker S."/>
            <person name="Lage O.M."/>
            <person name="Pohl T."/>
            <person name="Merkel B.J."/>
            <person name="Hornburger P."/>
            <person name="Mueller R.-W."/>
            <person name="Bruemmer F."/>
            <person name="Labrenz M."/>
            <person name="Spormann A.M."/>
            <person name="Op den Camp H."/>
            <person name="Overmann J."/>
            <person name="Amann R."/>
            <person name="Jetten M.S.M."/>
            <person name="Mascher T."/>
            <person name="Medema M.H."/>
            <person name="Devos D.P."/>
            <person name="Kaster A.-K."/>
            <person name="Ovreas L."/>
            <person name="Rohde M."/>
            <person name="Galperin M.Y."/>
            <person name="Jogler C."/>
        </authorList>
    </citation>
    <scope>NUCLEOTIDE SEQUENCE [LARGE SCALE GENOMIC DNA]</scope>
    <source>
        <strain evidence="2 3">ETA_A1</strain>
    </source>
</reference>
<accession>A0A517XWN7</accession>
<organism evidence="2 3">
    <name type="scientific">Urbifossiella limnaea</name>
    <dbReference type="NCBI Taxonomy" id="2528023"/>
    <lineage>
        <taxon>Bacteria</taxon>
        <taxon>Pseudomonadati</taxon>
        <taxon>Planctomycetota</taxon>
        <taxon>Planctomycetia</taxon>
        <taxon>Gemmatales</taxon>
        <taxon>Gemmataceae</taxon>
        <taxon>Urbifossiella</taxon>
    </lineage>
</organism>
<dbReference type="PANTHER" id="PTHR30015">
    <property type="entry name" value="MRR RESTRICTION SYSTEM PROTEIN"/>
    <property type="match status" value="1"/>
</dbReference>
<dbReference type="InterPro" id="IPR016984">
    <property type="entry name" value="UCP031853"/>
</dbReference>
<keyword evidence="2" id="KW-0255">Endonuclease</keyword>
<evidence type="ECO:0000259" key="1">
    <source>
        <dbReference type="Pfam" id="PF04471"/>
    </source>
</evidence>
<dbReference type="GO" id="GO:0043590">
    <property type="term" value="C:bacterial nucleoid"/>
    <property type="evidence" value="ECO:0007669"/>
    <property type="project" value="TreeGrafter"/>
</dbReference>
<dbReference type="InterPro" id="IPR052906">
    <property type="entry name" value="Type_IV_Methyl-Rstrct_Enzyme"/>
</dbReference>
<dbReference type="Gene3D" id="3.40.1350.10">
    <property type="match status" value="1"/>
</dbReference>
<protein>
    <submittedName>
        <fullName evidence="2">Restriction endonuclease</fullName>
    </submittedName>
</protein>
<dbReference type="PANTHER" id="PTHR30015:SF7">
    <property type="entry name" value="TYPE IV METHYL-DIRECTED RESTRICTION ENZYME ECOKMRR"/>
    <property type="match status" value="1"/>
</dbReference>
<sequence length="331" mass="37161">MPKAPMWMVRAGEEGYLFDTFRTEGIVAIGWNGLGSLDSSLPKDEVRTRYVKQFPTDKPGRVGNAVAVIHKFLTVLKPGHKVTTYSPDSREYLVGTITGEPEYDPTKDYHRLRRVQWEGTVDRDDLKAASRNSLGSTLTLFQVNDETADDLEGLLTGTPVKAEQEGEEKEELEQLKEDTVGRAHELIKDKLLKLTDMEMEELVASILRAMGYKTRITPRGPDRSVDVIASPDGLGLEEPRIKAEVKHRPKERMGSQQIRSFLGGLRQGDRGLYVSTGGFSKDAGYEADRANVPLTLLNLDEIATLVVTHYEKFDMEGRVLIPLTRLYWPLD</sequence>
<dbReference type="GO" id="GO:0003677">
    <property type="term" value="F:DNA binding"/>
    <property type="evidence" value="ECO:0007669"/>
    <property type="project" value="InterPro"/>
</dbReference>
<keyword evidence="2" id="KW-0540">Nuclease</keyword>
<proteinExistence type="predicted"/>